<dbReference type="PROSITE" id="PS00608">
    <property type="entry name" value="GLYCOSYL_HYDROL_F2_2"/>
    <property type="match status" value="1"/>
</dbReference>
<evidence type="ECO:0000259" key="6">
    <source>
        <dbReference type="Pfam" id="PF02837"/>
    </source>
</evidence>
<dbReference type="SUPFAM" id="SSF49373">
    <property type="entry name" value="Invasin/intimin cell-adhesion fragments"/>
    <property type="match status" value="1"/>
</dbReference>
<dbReference type="GO" id="GO:0005975">
    <property type="term" value="P:carbohydrate metabolic process"/>
    <property type="evidence" value="ECO:0007669"/>
    <property type="project" value="InterPro"/>
</dbReference>
<dbReference type="InterPro" id="IPR013783">
    <property type="entry name" value="Ig-like_fold"/>
</dbReference>
<dbReference type="Gene3D" id="2.60.40.10">
    <property type="entry name" value="Immunoglobulins"/>
    <property type="match status" value="3"/>
</dbReference>
<dbReference type="Gene3D" id="3.20.20.80">
    <property type="entry name" value="Glycosidases"/>
    <property type="match status" value="1"/>
</dbReference>
<feature type="domain" description="Glycosyl hydrolases family 2 sugar binding" evidence="6">
    <location>
        <begin position="106"/>
        <end position="195"/>
    </location>
</feature>
<dbReference type="Pfam" id="PF16355">
    <property type="entry name" value="DUF4982"/>
    <property type="match status" value="1"/>
</dbReference>
<dbReference type="Gene3D" id="2.60.120.260">
    <property type="entry name" value="Galactose-binding domain-like"/>
    <property type="match status" value="1"/>
</dbReference>
<dbReference type="InterPro" id="IPR008979">
    <property type="entry name" value="Galactose-bd-like_sf"/>
</dbReference>
<dbReference type="PANTHER" id="PTHR42732:SF1">
    <property type="entry name" value="BETA-MANNOSIDASE"/>
    <property type="match status" value="1"/>
</dbReference>
<dbReference type="InterPro" id="IPR032311">
    <property type="entry name" value="DUF4982"/>
</dbReference>
<evidence type="ECO:0000313" key="9">
    <source>
        <dbReference type="EMBL" id="BBK89474.1"/>
    </source>
</evidence>
<reference evidence="9 10" key="1">
    <citation type="submission" date="2019-06" db="EMBL/GenBank/DDBJ databases">
        <title>Complete genome sequence of Bacteroides uniformis NBRC 113350.</title>
        <authorList>
            <person name="Miura T."/>
            <person name="Furukawa M."/>
            <person name="Shimamura M."/>
            <person name="Ohyama Y."/>
            <person name="Yamazoe A."/>
            <person name="Kawasaki H."/>
        </authorList>
    </citation>
    <scope>NUCLEOTIDE SEQUENCE [LARGE SCALE GENOMIC DNA]</scope>
    <source>
        <strain evidence="9 10">NBRC 113350</strain>
        <plasmid evidence="10">pbun1 dna</plasmid>
    </source>
</reference>
<evidence type="ECO:0000256" key="3">
    <source>
        <dbReference type="ARBA" id="ARBA00023295"/>
    </source>
</evidence>
<dbReference type="Pfam" id="PF18565">
    <property type="entry name" value="Glyco_hydro2_C5"/>
    <property type="match status" value="1"/>
</dbReference>
<dbReference type="AlphaFoldDB" id="A0A4Y1VKL6"/>
<dbReference type="InterPro" id="IPR023232">
    <property type="entry name" value="Glyco_hydro_2_AS"/>
</dbReference>
<dbReference type="InterPro" id="IPR051913">
    <property type="entry name" value="GH2_Domain-Containing"/>
</dbReference>
<feature type="domain" description="Glycoside hydrolase family 2 immunoglobulin-like beta-sandwich" evidence="4">
    <location>
        <begin position="210"/>
        <end position="314"/>
    </location>
</feature>
<feature type="domain" description="Glycoside hydrolase family 2" evidence="8">
    <location>
        <begin position="737"/>
        <end position="839"/>
    </location>
</feature>
<dbReference type="InterPro" id="IPR040605">
    <property type="entry name" value="Glyco_hydro2_dom5"/>
</dbReference>
<dbReference type="InterPro" id="IPR036156">
    <property type="entry name" value="Beta-gal/glucu_dom_sf"/>
</dbReference>
<comment type="similarity">
    <text evidence="1">Belongs to the glycosyl hydrolase 2 family.</text>
</comment>
<keyword evidence="3" id="KW-0326">Glycosidase</keyword>
<dbReference type="Pfam" id="PF02836">
    <property type="entry name" value="Glyco_hydro_2_C"/>
    <property type="match status" value="1"/>
</dbReference>
<dbReference type="EMBL" id="AP019725">
    <property type="protein sequence ID" value="BBK89474.1"/>
    <property type="molecule type" value="Genomic_DNA"/>
</dbReference>
<evidence type="ECO:0000259" key="4">
    <source>
        <dbReference type="Pfam" id="PF00703"/>
    </source>
</evidence>
<geneLocation type="plasmid" evidence="10">
    <name>pbun1 dna</name>
</geneLocation>
<dbReference type="RefSeq" id="WP_232059027.1">
    <property type="nucleotide sequence ID" value="NZ_AP019725.1"/>
</dbReference>
<protein>
    <submittedName>
        <fullName evidence="9">Beta-galactosidase</fullName>
    </submittedName>
</protein>
<dbReference type="InterPro" id="IPR006103">
    <property type="entry name" value="Glyco_hydro_2_cat"/>
</dbReference>
<evidence type="ECO:0000259" key="7">
    <source>
        <dbReference type="Pfam" id="PF16355"/>
    </source>
</evidence>
<feature type="domain" description="DUF4982" evidence="7">
    <location>
        <begin position="647"/>
        <end position="718"/>
    </location>
</feature>
<dbReference type="InterPro" id="IPR006101">
    <property type="entry name" value="Glyco_hydro_2"/>
</dbReference>
<dbReference type="PRINTS" id="PR00132">
    <property type="entry name" value="GLHYDRLASE2"/>
</dbReference>
<dbReference type="InterPro" id="IPR006102">
    <property type="entry name" value="Ig-like_GH2"/>
</dbReference>
<dbReference type="SUPFAM" id="SSF51445">
    <property type="entry name" value="(Trans)glycosidases"/>
    <property type="match status" value="1"/>
</dbReference>
<evidence type="ECO:0000259" key="8">
    <source>
        <dbReference type="Pfam" id="PF18565"/>
    </source>
</evidence>
<dbReference type="KEGG" id="bun:Bun01g_38440"/>
<dbReference type="Pfam" id="PF02837">
    <property type="entry name" value="Glyco_hydro_2_N"/>
    <property type="match status" value="1"/>
</dbReference>
<dbReference type="Proteomes" id="UP000320533">
    <property type="component" value="Plasmid pBUN1"/>
</dbReference>
<accession>A0A4Y1VKL6</accession>
<keyword evidence="9" id="KW-0614">Plasmid</keyword>
<name>A0A4Y1VKL6_BACUN</name>
<evidence type="ECO:0000313" key="10">
    <source>
        <dbReference type="Proteomes" id="UP000320533"/>
    </source>
</evidence>
<dbReference type="SUPFAM" id="SSF49785">
    <property type="entry name" value="Galactose-binding domain-like"/>
    <property type="match status" value="1"/>
</dbReference>
<organism evidence="9 10">
    <name type="scientific">Bacteroides uniformis</name>
    <dbReference type="NCBI Taxonomy" id="820"/>
    <lineage>
        <taxon>Bacteria</taxon>
        <taxon>Pseudomonadati</taxon>
        <taxon>Bacteroidota</taxon>
        <taxon>Bacteroidia</taxon>
        <taxon>Bacteroidales</taxon>
        <taxon>Bacteroidaceae</taxon>
        <taxon>Bacteroides</taxon>
    </lineage>
</organism>
<sequence length="845" mass="96122">METQEQSDISIWKITLLRKFIKTKNIMKRLLGTIILLLILGNTINAVTDGISFNENWRFFKGEIKGAEAISFDDDSWRKLNLPHDWAIEGPFDSKYNARCGGLPFHGTGWYRKTFIGDAQWKDKIVRIGFDGAMSEAKVWINGVKVGEHPYGYTGFEIDITKYLKIGEENVLAVQLTPRDLSSRWYPGAGIYRNVWLRVDNKVYIPEHGVYVTTPTVTKSKAVVQIETTVKNATFGNGKFNIRHSIINAQGETVAILNDNVEVAAGEQGKTLAYINMLNPNIWGQKNPYMYKLKTEIYDGKDLTDTYFTDFGIRKICFTKDGFFLNGEKIRFNGVCLHHDNGPMGAAVNVRADERKLQIMKEMGVNAIRTSHNPPSPEFLDLCDRMGLVVLDEAFDEWTKAKVDNGYHLYFDEWSKKDLTSLIMRDRNHPSVIMWSIGNEILEQSDKKKGFTVAKYLADICRELDPTRPSTCGFSYYPAPFDNNMAQQVDIAGMNYKPGKYAEVQRLYPDLPLYGSETSSCTSSRGVYHLPIEKYEKNGTNQVTSYDLIGPKWAYPPDIEFHFQEMNPRFMGEFIWTGFDYLGEPTPYGGRDNSTHGYWNDDWPSRSSYFGAVDLCGLPKDRFYLYQSQWTDKPMVHILPHWNWKKGMNIPVYVYTNCYEAELFLNGKSLGKRVKGRDLTEIMVSFNHYAPNTFQSKYRLSWDVPFEPGELTVKAYNNLGELKAEKTIRTAGKPAQIKLIPDRKVITADGKDLSYITVRIEDRDGNLCPEADNLVEFSVEGAGHFRAVGNGNAATTESFIEPKRKAFSGMCMLIVQSDENKQGKMNITATSKGLKTAKTTINVEL</sequence>
<dbReference type="GO" id="GO:0004553">
    <property type="term" value="F:hydrolase activity, hydrolyzing O-glycosyl compounds"/>
    <property type="evidence" value="ECO:0007669"/>
    <property type="project" value="InterPro"/>
</dbReference>
<evidence type="ECO:0000256" key="2">
    <source>
        <dbReference type="ARBA" id="ARBA00022801"/>
    </source>
</evidence>
<proteinExistence type="inferred from homology"/>
<dbReference type="SUPFAM" id="SSF49303">
    <property type="entry name" value="beta-Galactosidase/glucuronidase domain"/>
    <property type="match status" value="1"/>
</dbReference>
<dbReference type="Pfam" id="PF00703">
    <property type="entry name" value="Glyco_hydro_2"/>
    <property type="match status" value="1"/>
</dbReference>
<gene>
    <name evidence="9" type="ORF">Bun01g_38440</name>
</gene>
<dbReference type="InterPro" id="IPR006104">
    <property type="entry name" value="Glyco_hydro_2_N"/>
</dbReference>
<keyword evidence="2" id="KW-0378">Hydrolase</keyword>
<feature type="domain" description="Glycoside hydrolase family 2 catalytic" evidence="5">
    <location>
        <begin position="319"/>
        <end position="473"/>
    </location>
</feature>
<dbReference type="InterPro" id="IPR008964">
    <property type="entry name" value="Invasin/intimin_cell_adhesion"/>
</dbReference>
<dbReference type="InterPro" id="IPR017853">
    <property type="entry name" value="GH"/>
</dbReference>
<dbReference type="PANTHER" id="PTHR42732">
    <property type="entry name" value="BETA-GALACTOSIDASE"/>
    <property type="match status" value="1"/>
</dbReference>
<evidence type="ECO:0000259" key="5">
    <source>
        <dbReference type="Pfam" id="PF02836"/>
    </source>
</evidence>
<evidence type="ECO:0000256" key="1">
    <source>
        <dbReference type="ARBA" id="ARBA00007401"/>
    </source>
</evidence>